<evidence type="ECO:0000313" key="3">
    <source>
        <dbReference type="Proteomes" id="UP000007963"/>
    </source>
</evidence>
<protein>
    <recommendedName>
        <fullName evidence="4">6-phosphogluconolactonase</fullName>
    </recommendedName>
</protein>
<dbReference type="InterPro" id="IPR019405">
    <property type="entry name" value="Lactonase_7-beta_prop"/>
</dbReference>
<comment type="similarity">
    <text evidence="1">Belongs to the cycloisomerase 2 family.</text>
</comment>
<evidence type="ECO:0000256" key="1">
    <source>
        <dbReference type="ARBA" id="ARBA00005564"/>
    </source>
</evidence>
<gene>
    <name evidence="2" type="ORF">ATEG_05964</name>
</gene>
<sequence length="385" mass="40464">MRPYLLLPLSSIATASVLYATHYSGTVFTLSLDESPTGYNLSIAHSGTLCGKYPSWLTYDATSNLIFCSDEDGGNTNNGSLSALAIADDGSLSEQAKTTAPGSGVHNVVYEGDQGERYLAVAHYSGSAVSTYRLPLQSDDPPLQVFRYKLAQPGPKPQQDAPHPHEVILDPTGSFILVPDLGADQVRVYAIDKPTGHLNACPAINVTAGDGPRHGVFDRSPTGLTTLYINTELGGHVASYAVSYPTTGGCPSFRQRQKLVAYPDGTMPEGASLAEIRLAGDEVYVSVRSDQGFAPNDSMVTLDRTANGTLAMRESTSSYGTVPRTFALNAAGDLVAIANQASSTLAVVKRDVATGALGEEVAHLQVGEPGPVGTLTGLSSVIWLE</sequence>
<reference evidence="3" key="1">
    <citation type="submission" date="2005-09" db="EMBL/GenBank/DDBJ databases">
        <title>Annotation of the Aspergillus terreus NIH2624 genome.</title>
        <authorList>
            <person name="Birren B.W."/>
            <person name="Lander E.S."/>
            <person name="Galagan J.E."/>
            <person name="Nusbaum C."/>
            <person name="Devon K."/>
            <person name="Henn M."/>
            <person name="Ma L.-J."/>
            <person name="Jaffe D.B."/>
            <person name="Butler J."/>
            <person name="Alvarez P."/>
            <person name="Gnerre S."/>
            <person name="Grabherr M."/>
            <person name="Kleber M."/>
            <person name="Mauceli E.W."/>
            <person name="Brockman W."/>
            <person name="Rounsley S."/>
            <person name="Young S.K."/>
            <person name="LaButti K."/>
            <person name="Pushparaj V."/>
            <person name="DeCaprio D."/>
            <person name="Crawford M."/>
            <person name="Koehrsen M."/>
            <person name="Engels R."/>
            <person name="Montgomery P."/>
            <person name="Pearson M."/>
            <person name="Howarth C."/>
            <person name="Larson L."/>
            <person name="Luoma S."/>
            <person name="White J."/>
            <person name="Alvarado L."/>
            <person name="Kodira C.D."/>
            <person name="Zeng Q."/>
            <person name="Oleary S."/>
            <person name="Yandava C."/>
            <person name="Denning D.W."/>
            <person name="Nierman W.C."/>
            <person name="Milne T."/>
            <person name="Madden K."/>
        </authorList>
    </citation>
    <scope>NUCLEOTIDE SEQUENCE [LARGE SCALE GENOMIC DNA]</scope>
    <source>
        <strain evidence="3">NIH 2624 / FGSC A1156</strain>
    </source>
</reference>
<dbReference type="Pfam" id="PF10282">
    <property type="entry name" value="Lactonase"/>
    <property type="match status" value="1"/>
</dbReference>
<dbReference type="eggNOG" id="ENOG502RIAE">
    <property type="taxonomic scope" value="Eukaryota"/>
</dbReference>
<dbReference type="AlphaFoldDB" id="Q0CK20"/>
<dbReference type="InterPro" id="IPR015943">
    <property type="entry name" value="WD40/YVTN_repeat-like_dom_sf"/>
</dbReference>
<dbReference type="OrthoDB" id="9972196at2759"/>
<dbReference type="VEuPathDB" id="FungiDB:ATEG_05964"/>
<dbReference type="RefSeq" id="XP_001215142.1">
    <property type="nucleotide sequence ID" value="XM_001215142.1"/>
</dbReference>
<dbReference type="InterPro" id="IPR050282">
    <property type="entry name" value="Cycloisomerase_2"/>
</dbReference>
<dbReference type="Gene3D" id="2.130.10.10">
    <property type="entry name" value="YVTN repeat-like/Quinoprotein amine dehydrogenase"/>
    <property type="match status" value="1"/>
</dbReference>
<dbReference type="SUPFAM" id="SSF50974">
    <property type="entry name" value="Nitrous oxide reductase, N-terminal domain"/>
    <property type="match status" value="1"/>
</dbReference>
<dbReference type="EMBL" id="CH476601">
    <property type="protein sequence ID" value="EAU33725.1"/>
    <property type="molecule type" value="Genomic_DNA"/>
</dbReference>
<dbReference type="InterPro" id="IPR011045">
    <property type="entry name" value="N2O_reductase_N"/>
</dbReference>
<proteinExistence type="inferred from homology"/>
<organism evidence="2 3">
    <name type="scientific">Aspergillus terreus (strain NIH 2624 / FGSC A1156)</name>
    <dbReference type="NCBI Taxonomy" id="341663"/>
    <lineage>
        <taxon>Eukaryota</taxon>
        <taxon>Fungi</taxon>
        <taxon>Dikarya</taxon>
        <taxon>Ascomycota</taxon>
        <taxon>Pezizomycotina</taxon>
        <taxon>Eurotiomycetes</taxon>
        <taxon>Eurotiomycetidae</taxon>
        <taxon>Eurotiales</taxon>
        <taxon>Aspergillaceae</taxon>
        <taxon>Aspergillus</taxon>
        <taxon>Aspergillus subgen. Circumdati</taxon>
    </lineage>
</organism>
<evidence type="ECO:0008006" key="4">
    <source>
        <dbReference type="Google" id="ProtNLM"/>
    </source>
</evidence>
<dbReference type="PANTHER" id="PTHR30344">
    <property type="entry name" value="6-PHOSPHOGLUCONOLACTONASE-RELATED"/>
    <property type="match status" value="1"/>
</dbReference>
<dbReference type="OMA" id="AWVGTYN"/>
<dbReference type="PANTHER" id="PTHR30344:SF1">
    <property type="entry name" value="6-PHOSPHOGLUCONOLACTONASE"/>
    <property type="match status" value="1"/>
</dbReference>
<dbReference type="Proteomes" id="UP000007963">
    <property type="component" value="Unassembled WGS sequence"/>
</dbReference>
<evidence type="ECO:0000313" key="2">
    <source>
        <dbReference type="EMBL" id="EAU33725.1"/>
    </source>
</evidence>
<accession>Q0CK20</accession>
<dbReference type="GeneID" id="4321400"/>
<name>Q0CK20_ASPTN</name>
<dbReference type="GO" id="GO:0017057">
    <property type="term" value="F:6-phosphogluconolactonase activity"/>
    <property type="evidence" value="ECO:0007669"/>
    <property type="project" value="TreeGrafter"/>
</dbReference>
<dbReference type="HOGENOM" id="CLU_038716_0_0_1"/>
<dbReference type="STRING" id="341663.Q0CK20"/>